<keyword evidence="1" id="KW-0233">DNA recombination</keyword>
<dbReference type="GO" id="GO:0015074">
    <property type="term" value="P:DNA integration"/>
    <property type="evidence" value="ECO:0007669"/>
    <property type="project" value="InterPro"/>
</dbReference>
<organism evidence="2 3">
    <name type="scientific">Bacillus pseudomycoides</name>
    <dbReference type="NCBI Taxonomy" id="64104"/>
    <lineage>
        <taxon>Bacteria</taxon>
        <taxon>Bacillati</taxon>
        <taxon>Bacillota</taxon>
        <taxon>Bacilli</taxon>
        <taxon>Bacillales</taxon>
        <taxon>Bacillaceae</taxon>
        <taxon>Bacillus</taxon>
        <taxon>Bacillus cereus group</taxon>
    </lineage>
</organism>
<sequence>MLLKDIKDMLIKDNKRISDIATKMGVSESNFYRILKIHTPMRYQGQDGWVVDGEIDDDANIAVLYWLGEKILKPNTSIQWEASNDLISRDEVIEILNQIEKYKAADYIKLTETHKYRIAVYITECLNHVLDSLLVTQEMVEFSIKGKASFKPHMTMCINTVGFCIALKHNIKIQMDTSIGAFKKFYYNSITENINKTKSLKTLDSLNINCYVKVILSYTKNTDSIEKELIPLINEKKRFTLLKRTNNLYYFVIVLLLNAEGEIRNDWEKIKFKDLDIRNLLYIKYSELSKNNDIVALNYIYYQKLGIEGGLQLINSYDQEVLLLEDEIVYVFKSYRNYLIMNRRGINAYQKAQELLKHKPKDIKKIEYLTVENLKRWIDCYLEYAAANGLKKQTAWRRVNYFCTILQELKITFETGAFLRLIVNFPFQNYEIRSENKTYRWNNNLNGSVNIANQTLNLMEYSIKKQENMNEEIRKGTLKHDIAEVDQLVRAIYNYNIQEEPGTIKYFNELQMTTMLRVIADSGVRVSEVINAPYGALSYLKEEDVHICVLGWSKLFERFGVVPIGKETAKMMEKCMKIRREYQDSLIALPILDRTKGKVKSQAEYVLQFVHIHPRHKKVTYISEQTLTRHLDKICKQANISRQPGERFHALRHRSAEYFFFCMSYYDFEYRDDYEYKEMVVKRLLRHRSNLMTKEYNWSALLDLLTEGKLIFMKSLPDVMQYSNVDAKMHTHSIKEKIKKDLEVDLTNPNIDKVIKLLTLPYGIIGDDVLEKLSSNKSFKSILDYLPHVDGNRGLVPEGAAYFGMCINFSCPKLKENITCVSCTDHILQDKDVPMMIDEILRCNETIQEIYKLYSGDIRAIDHLKSLRSRITSLSERLTKELNYTPTRILEMLAKKRKREV</sequence>
<dbReference type="EMBL" id="MWPX01000051">
    <property type="protein sequence ID" value="OUM46309.1"/>
    <property type="molecule type" value="Genomic_DNA"/>
</dbReference>
<evidence type="ECO:0000256" key="1">
    <source>
        <dbReference type="ARBA" id="ARBA00023172"/>
    </source>
</evidence>
<evidence type="ECO:0000313" key="2">
    <source>
        <dbReference type="EMBL" id="OUM46309.1"/>
    </source>
</evidence>
<dbReference type="InterPro" id="IPR011010">
    <property type="entry name" value="DNA_brk_join_enz"/>
</dbReference>
<dbReference type="Proteomes" id="UP000195321">
    <property type="component" value="Unassembled WGS sequence"/>
</dbReference>
<name>A0A1Y3M7B0_9BACI</name>
<accession>A0A1Y3M7B0</accession>
<proteinExistence type="predicted"/>
<dbReference type="RefSeq" id="WP_088094594.1">
    <property type="nucleotide sequence ID" value="NZ_JBLOJB010000040.1"/>
</dbReference>
<comment type="caution">
    <text evidence="2">The sequence shown here is derived from an EMBL/GenBank/DDBJ whole genome shotgun (WGS) entry which is preliminary data.</text>
</comment>
<dbReference type="GO" id="GO:0003677">
    <property type="term" value="F:DNA binding"/>
    <property type="evidence" value="ECO:0007669"/>
    <property type="project" value="InterPro"/>
</dbReference>
<dbReference type="AlphaFoldDB" id="A0A1Y3M7B0"/>
<dbReference type="Gene3D" id="1.10.443.10">
    <property type="entry name" value="Intergrase catalytic core"/>
    <property type="match status" value="1"/>
</dbReference>
<dbReference type="InterPro" id="IPR013762">
    <property type="entry name" value="Integrase-like_cat_sf"/>
</dbReference>
<dbReference type="SUPFAM" id="SSF56349">
    <property type="entry name" value="DNA breaking-rejoining enzymes"/>
    <property type="match status" value="1"/>
</dbReference>
<dbReference type="GO" id="GO:0006310">
    <property type="term" value="P:DNA recombination"/>
    <property type="evidence" value="ECO:0007669"/>
    <property type="project" value="UniProtKB-KW"/>
</dbReference>
<gene>
    <name evidence="2" type="ORF">BW425_24515</name>
</gene>
<reference evidence="2 3" key="1">
    <citation type="submission" date="2017-02" db="EMBL/GenBank/DDBJ databases">
        <title>Bacillus pseudomycoides isolate FSL K6-0042.</title>
        <authorList>
            <person name="Kovac J."/>
        </authorList>
    </citation>
    <scope>NUCLEOTIDE SEQUENCE [LARGE SCALE GENOMIC DNA]</scope>
    <source>
        <strain evidence="2 3">FSL K6-0042</strain>
    </source>
</reference>
<protein>
    <submittedName>
        <fullName evidence="2">Uncharacterized protein</fullName>
    </submittedName>
</protein>
<evidence type="ECO:0000313" key="3">
    <source>
        <dbReference type="Proteomes" id="UP000195321"/>
    </source>
</evidence>